<feature type="transmembrane region" description="Helical" evidence="1">
    <location>
        <begin position="175"/>
        <end position="203"/>
    </location>
</feature>
<evidence type="ECO:0000313" key="3">
    <source>
        <dbReference type="Proteomes" id="UP000631114"/>
    </source>
</evidence>
<accession>A0A835I1M6</accession>
<evidence type="ECO:0000313" key="2">
    <source>
        <dbReference type="EMBL" id="KAF9608899.1"/>
    </source>
</evidence>
<sequence>MQLFNEGNYETALFCFKRSGDVYCSKWAQAASLQMEGENKRHKDFEMAATCLSNAAELYEEIGKFESSAACFLKFGNYEKACAEEVVSPKVIDFEEKQDLSCENNLPKDSGLLSKQFKGNNNELDCENGMKDDVGIIEANVERQFVPYNGFKVLLDLASGDALNFGRVGKRLPRVMTVAGIIVALEMRTAIVSTLIFLLQYLMSI</sequence>
<dbReference type="AlphaFoldDB" id="A0A835I1M6"/>
<protein>
    <submittedName>
        <fullName evidence="2">Uncharacterized protein</fullName>
    </submittedName>
</protein>
<dbReference type="OrthoDB" id="10471070at2759"/>
<dbReference type="InterPro" id="IPR011990">
    <property type="entry name" value="TPR-like_helical_dom_sf"/>
</dbReference>
<comment type="caution">
    <text evidence="2">The sequence shown here is derived from an EMBL/GenBank/DDBJ whole genome shotgun (WGS) entry which is preliminary data.</text>
</comment>
<name>A0A835I1M6_9MAGN</name>
<evidence type="ECO:0000256" key="1">
    <source>
        <dbReference type="SAM" id="Phobius"/>
    </source>
</evidence>
<gene>
    <name evidence="2" type="ORF">IFM89_012067</name>
</gene>
<dbReference type="PANTHER" id="PTHR21529">
    <property type="entry name" value="MAMMARY TURMOR VIRUS RECEPTOR HOMOLOG 1, 2 MTVR1, 2"/>
    <property type="match status" value="1"/>
</dbReference>
<proteinExistence type="predicted"/>
<dbReference type="SUPFAM" id="SSF48452">
    <property type="entry name" value="TPR-like"/>
    <property type="match status" value="1"/>
</dbReference>
<dbReference type="PANTHER" id="PTHR21529:SF4">
    <property type="entry name" value="TPR AND ANKYRIN REPEAT-CONTAINING PROTEIN 1"/>
    <property type="match status" value="1"/>
</dbReference>
<dbReference type="Proteomes" id="UP000631114">
    <property type="component" value="Unassembled WGS sequence"/>
</dbReference>
<keyword evidence="1" id="KW-0472">Membrane</keyword>
<reference evidence="2 3" key="1">
    <citation type="submission" date="2020-10" db="EMBL/GenBank/DDBJ databases">
        <title>The Coptis chinensis genome and diversification of protoberbering-type alkaloids.</title>
        <authorList>
            <person name="Wang B."/>
            <person name="Shu S."/>
            <person name="Song C."/>
            <person name="Liu Y."/>
        </authorList>
    </citation>
    <scope>NUCLEOTIDE SEQUENCE [LARGE SCALE GENOMIC DNA]</scope>
    <source>
        <strain evidence="2">HL-2020</strain>
        <tissue evidence="2">Leaf</tissue>
    </source>
</reference>
<keyword evidence="1" id="KW-0812">Transmembrane</keyword>
<keyword evidence="1" id="KW-1133">Transmembrane helix</keyword>
<organism evidence="2 3">
    <name type="scientific">Coptis chinensis</name>
    <dbReference type="NCBI Taxonomy" id="261450"/>
    <lineage>
        <taxon>Eukaryota</taxon>
        <taxon>Viridiplantae</taxon>
        <taxon>Streptophyta</taxon>
        <taxon>Embryophyta</taxon>
        <taxon>Tracheophyta</taxon>
        <taxon>Spermatophyta</taxon>
        <taxon>Magnoliopsida</taxon>
        <taxon>Ranunculales</taxon>
        <taxon>Ranunculaceae</taxon>
        <taxon>Coptidoideae</taxon>
        <taxon>Coptis</taxon>
    </lineage>
</organism>
<dbReference type="EMBL" id="JADFTS010000004">
    <property type="protein sequence ID" value="KAF9608899.1"/>
    <property type="molecule type" value="Genomic_DNA"/>
</dbReference>
<dbReference type="InterPro" id="IPR039904">
    <property type="entry name" value="TRANK1"/>
</dbReference>
<keyword evidence="3" id="KW-1185">Reference proteome</keyword>